<feature type="compositionally biased region" description="Basic and acidic residues" evidence="1">
    <location>
        <begin position="178"/>
        <end position="190"/>
    </location>
</feature>
<reference evidence="2" key="1">
    <citation type="journal article" date="2023" name="Mol. Phylogenet. Evol.">
        <title>Genome-scale phylogeny and comparative genomics of the fungal order Sordariales.</title>
        <authorList>
            <person name="Hensen N."/>
            <person name="Bonometti L."/>
            <person name="Westerberg I."/>
            <person name="Brannstrom I.O."/>
            <person name="Guillou S."/>
            <person name="Cros-Aarteil S."/>
            <person name="Calhoun S."/>
            <person name="Haridas S."/>
            <person name="Kuo A."/>
            <person name="Mondo S."/>
            <person name="Pangilinan J."/>
            <person name="Riley R."/>
            <person name="LaButti K."/>
            <person name="Andreopoulos B."/>
            <person name="Lipzen A."/>
            <person name="Chen C."/>
            <person name="Yan M."/>
            <person name="Daum C."/>
            <person name="Ng V."/>
            <person name="Clum A."/>
            <person name="Steindorff A."/>
            <person name="Ohm R.A."/>
            <person name="Martin F."/>
            <person name="Silar P."/>
            <person name="Natvig D.O."/>
            <person name="Lalanne C."/>
            <person name="Gautier V."/>
            <person name="Ament-Velasquez S.L."/>
            <person name="Kruys A."/>
            <person name="Hutchinson M.I."/>
            <person name="Powell A.J."/>
            <person name="Barry K."/>
            <person name="Miller A.N."/>
            <person name="Grigoriev I.V."/>
            <person name="Debuchy R."/>
            <person name="Gladieux P."/>
            <person name="Hiltunen Thoren M."/>
            <person name="Johannesson H."/>
        </authorList>
    </citation>
    <scope>NUCLEOTIDE SEQUENCE</scope>
    <source>
        <strain evidence="2">CBS 532.94</strain>
    </source>
</reference>
<name>A0AAN7CBU6_9PEZI</name>
<evidence type="ECO:0000313" key="2">
    <source>
        <dbReference type="EMBL" id="KAK4238422.1"/>
    </source>
</evidence>
<dbReference type="Proteomes" id="UP001303760">
    <property type="component" value="Unassembled WGS sequence"/>
</dbReference>
<dbReference type="EMBL" id="MU860096">
    <property type="protein sequence ID" value="KAK4238422.1"/>
    <property type="molecule type" value="Genomic_DNA"/>
</dbReference>
<feature type="compositionally biased region" description="Basic and acidic residues" evidence="1">
    <location>
        <begin position="208"/>
        <end position="218"/>
    </location>
</feature>
<gene>
    <name evidence="2" type="ORF">C8A03DRAFT_33559</name>
</gene>
<feature type="compositionally biased region" description="Basic and acidic residues" evidence="1">
    <location>
        <begin position="93"/>
        <end position="108"/>
    </location>
</feature>
<reference evidence="2" key="2">
    <citation type="submission" date="2023-05" db="EMBL/GenBank/DDBJ databases">
        <authorList>
            <consortium name="Lawrence Berkeley National Laboratory"/>
            <person name="Steindorff A."/>
            <person name="Hensen N."/>
            <person name="Bonometti L."/>
            <person name="Westerberg I."/>
            <person name="Brannstrom I.O."/>
            <person name="Guillou S."/>
            <person name="Cros-Aarteil S."/>
            <person name="Calhoun S."/>
            <person name="Haridas S."/>
            <person name="Kuo A."/>
            <person name="Mondo S."/>
            <person name="Pangilinan J."/>
            <person name="Riley R."/>
            <person name="Labutti K."/>
            <person name="Andreopoulos B."/>
            <person name="Lipzen A."/>
            <person name="Chen C."/>
            <person name="Yanf M."/>
            <person name="Daum C."/>
            <person name="Ng V."/>
            <person name="Clum A."/>
            <person name="Ohm R."/>
            <person name="Martin F."/>
            <person name="Silar P."/>
            <person name="Natvig D."/>
            <person name="Lalanne C."/>
            <person name="Gautier V."/>
            <person name="Ament-Velasquez S.L."/>
            <person name="Kruys A."/>
            <person name="Hutchinson M.I."/>
            <person name="Powell A.J."/>
            <person name="Barry K."/>
            <person name="Miller A.N."/>
            <person name="Grigoriev I.V."/>
            <person name="Debuchy R."/>
            <person name="Gladieux P."/>
            <person name="Thoren M.H."/>
            <person name="Johannesson H."/>
        </authorList>
    </citation>
    <scope>NUCLEOTIDE SEQUENCE</scope>
    <source>
        <strain evidence="2">CBS 532.94</strain>
    </source>
</reference>
<feature type="compositionally biased region" description="Polar residues" evidence="1">
    <location>
        <begin position="124"/>
        <end position="142"/>
    </location>
</feature>
<protein>
    <submittedName>
        <fullName evidence="2">Uncharacterized protein</fullName>
    </submittedName>
</protein>
<comment type="caution">
    <text evidence="2">The sequence shown here is derived from an EMBL/GenBank/DDBJ whole genome shotgun (WGS) entry which is preliminary data.</text>
</comment>
<evidence type="ECO:0000256" key="1">
    <source>
        <dbReference type="SAM" id="MobiDB-lite"/>
    </source>
</evidence>
<evidence type="ECO:0000313" key="3">
    <source>
        <dbReference type="Proteomes" id="UP001303760"/>
    </source>
</evidence>
<feature type="region of interest" description="Disordered" evidence="1">
    <location>
        <begin position="178"/>
        <end position="218"/>
    </location>
</feature>
<sequence length="218" mass="23714">MLFFTDAHAAAKEAQNREHLEELLGEKPKERRKELENVIIAICDAAFSLRTQFPSEAARTAASKVGRTSSLDSLVQSASGILWGWGDGNKDDKPADIGRLNGDNEGRADGSAANHQGPLEESGANHQGQLDDSGSLENDFTGTQDWEDELTGAQDWPSPAPVVSDWWDLAILGLDRRVRDLQETPGERRLSSPTSLRGHRTALGLEGRGSRDDVGRES</sequence>
<feature type="region of interest" description="Disordered" evidence="1">
    <location>
        <begin position="93"/>
        <end position="142"/>
    </location>
</feature>
<proteinExistence type="predicted"/>
<accession>A0AAN7CBU6</accession>
<dbReference type="AlphaFoldDB" id="A0AAN7CBU6"/>
<keyword evidence="3" id="KW-1185">Reference proteome</keyword>
<organism evidence="2 3">
    <name type="scientific">Achaetomium macrosporum</name>
    <dbReference type="NCBI Taxonomy" id="79813"/>
    <lineage>
        <taxon>Eukaryota</taxon>
        <taxon>Fungi</taxon>
        <taxon>Dikarya</taxon>
        <taxon>Ascomycota</taxon>
        <taxon>Pezizomycotina</taxon>
        <taxon>Sordariomycetes</taxon>
        <taxon>Sordariomycetidae</taxon>
        <taxon>Sordariales</taxon>
        <taxon>Chaetomiaceae</taxon>
        <taxon>Achaetomium</taxon>
    </lineage>
</organism>